<organism evidence="10 11">
    <name type="scientific">Fructilactobacillus fructivorans</name>
    <dbReference type="NCBI Taxonomy" id="1614"/>
    <lineage>
        <taxon>Bacteria</taxon>
        <taxon>Bacillati</taxon>
        <taxon>Bacillota</taxon>
        <taxon>Bacilli</taxon>
        <taxon>Lactobacillales</taxon>
        <taxon>Lactobacillaceae</taxon>
        <taxon>Fructilactobacillus</taxon>
    </lineage>
</organism>
<evidence type="ECO:0000256" key="2">
    <source>
        <dbReference type="ARBA" id="ARBA00008335"/>
    </source>
</evidence>
<gene>
    <name evidence="10" type="ORF">LF543_01670</name>
</gene>
<dbReference type="GO" id="GO:0005886">
    <property type="term" value="C:plasma membrane"/>
    <property type="evidence" value="ECO:0007669"/>
    <property type="project" value="UniProtKB-SubCell"/>
</dbReference>
<dbReference type="PANTHER" id="PTHR23514">
    <property type="entry name" value="BYPASS OF STOP CODON PROTEIN 6"/>
    <property type="match status" value="1"/>
</dbReference>
<evidence type="ECO:0000256" key="5">
    <source>
        <dbReference type="ARBA" id="ARBA00022989"/>
    </source>
</evidence>
<feature type="signal peptide" evidence="8">
    <location>
        <begin position="1"/>
        <end position="20"/>
    </location>
</feature>
<keyword evidence="5 7" id="KW-1133">Transmembrane helix</keyword>
<evidence type="ECO:0000256" key="3">
    <source>
        <dbReference type="ARBA" id="ARBA00022448"/>
    </source>
</evidence>
<evidence type="ECO:0000256" key="7">
    <source>
        <dbReference type="SAM" id="Phobius"/>
    </source>
</evidence>
<accession>A0AAE6P3T6</accession>
<comment type="similarity">
    <text evidence="2">Belongs to the major facilitator superfamily.</text>
</comment>
<feature type="chain" id="PRO_5042030193" evidence="8">
    <location>
        <begin position="21"/>
        <end position="384"/>
    </location>
</feature>
<feature type="transmembrane region" description="Helical" evidence="7">
    <location>
        <begin position="285"/>
        <end position="307"/>
    </location>
</feature>
<feature type="transmembrane region" description="Helical" evidence="7">
    <location>
        <begin position="319"/>
        <end position="341"/>
    </location>
</feature>
<feature type="transmembrane region" description="Helical" evidence="7">
    <location>
        <begin position="67"/>
        <end position="90"/>
    </location>
</feature>
<dbReference type="InterPro" id="IPR051788">
    <property type="entry name" value="MFS_Transporter"/>
</dbReference>
<protein>
    <submittedName>
        <fullName evidence="10">MFS transporter</fullName>
    </submittedName>
</protein>
<keyword evidence="3" id="KW-0813">Transport</keyword>
<feature type="domain" description="Major facilitator superfamily (MFS) profile" evidence="9">
    <location>
        <begin position="1"/>
        <end position="379"/>
    </location>
</feature>
<reference evidence="10 11" key="1">
    <citation type="submission" date="2019-10" db="EMBL/GenBank/DDBJ databases">
        <title>Genome sequencing of Lactobacillus fructivorans.</title>
        <authorList>
            <person name="Kim K."/>
        </authorList>
    </citation>
    <scope>NUCLEOTIDE SEQUENCE [LARGE SCALE GENOMIC DNA]</scope>
    <source>
        <strain evidence="10 11">LF543</strain>
    </source>
</reference>
<feature type="transmembrane region" description="Helical" evidence="7">
    <location>
        <begin position="36"/>
        <end position="55"/>
    </location>
</feature>
<dbReference type="EMBL" id="CP045562">
    <property type="protein sequence ID" value="QFX93308.1"/>
    <property type="molecule type" value="Genomic_DNA"/>
</dbReference>
<sequence length="384" mass="41499">MKFSLLAVSLVLASSLSVSAEVPQWQRAFPGHSYSSIELIATMPALAVIIFLLASSWIAKKIGPKRTVIFGLLVSGVAGVIPIFVTNYYVMLISRFAFGIGLGLLNGLAVSLIGTFFKGKEKNQLMGVRSGFEMLGNAISAYVAGALLVDFGWHSAFLIYTLAFPVAILFFFFVPNPPQEEHYQAERKNQYFPKVNTDVLFWTILLAVYQITYVGATVRIAEFIEGTGIGSTQQSAVVISIAPIFGLVGGIIFSVALMRLKKYLLPVGIIASGICQLWIGLSHSFFSAALGFFLVTFLDTMVVSYILNIATEISSKGTLNLTTSILLIGSNCGIFLAPIALGGIDSVFSSNKPALTFVVCGIILLAMGAVGLWDIKIFRRKIFK</sequence>
<evidence type="ECO:0000313" key="11">
    <source>
        <dbReference type="Proteomes" id="UP000327194"/>
    </source>
</evidence>
<dbReference type="Gene3D" id="1.20.1250.20">
    <property type="entry name" value="MFS general substrate transporter like domains"/>
    <property type="match status" value="1"/>
</dbReference>
<dbReference type="InterPro" id="IPR036259">
    <property type="entry name" value="MFS_trans_sf"/>
</dbReference>
<dbReference type="SUPFAM" id="SSF103473">
    <property type="entry name" value="MFS general substrate transporter"/>
    <property type="match status" value="1"/>
</dbReference>
<dbReference type="InterPro" id="IPR020846">
    <property type="entry name" value="MFS_dom"/>
</dbReference>
<evidence type="ECO:0000256" key="8">
    <source>
        <dbReference type="SAM" id="SignalP"/>
    </source>
</evidence>
<evidence type="ECO:0000256" key="6">
    <source>
        <dbReference type="ARBA" id="ARBA00023136"/>
    </source>
</evidence>
<evidence type="ECO:0000256" key="1">
    <source>
        <dbReference type="ARBA" id="ARBA00004651"/>
    </source>
</evidence>
<dbReference type="Proteomes" id="UP000327194">
    <property type="component" value="Chromosome"/>
</dbReference>
<feature type="transmembrane region" description="Helical" evidence="7">
    <location>
        <begin position="131"/>
        <end position="149"/>
    </location>
</feature>
<feature type="transmembrane region" description="Helical" evidence="7">
    <location>
        <begin position="236"/>
        <end position="256"/>
    </location>
</feature>
<evidence type="ECO:0000256" key="4">
    <source>
        <dbReference type="ARBA" id="ARBA00022692"/>
    </source>
</evidence>
<name>A0AAE6P3T6_9LACO</name>
<feature type="transmembrane region" description="Helical" evidence="7">
    <location>
        <begin position="96"/>
        <end position="119"/>
    </location>
</feature>
<feature type="transmembrane region" description="Helical" evidence="7">
    <location>
        <begin position="353"/>
        <end position="375"/>
    </location>
</feature>
<keyword evidence="4 7" id="KW-0812">Transmembrane</keyword>
<comment type="subcellular location">
    <subcellularLocation>
        <location evidence="1">Cell membrane</location>
        <topology evidence="1">Multi-pass membrane protein</topology>
    </subcellularLocation>
</comment>
<evidence type="ECO:0000313" key="10">
    <source>
        <dbReference type="EMBL" id="QFX93308.1"/>
    </source>
</evidence>
<dbReference type="GO" id="GO:0022857">
    <property type="term" value="F:transmembrane transporter activity"/>
    <property type="evidence" value="ECO:0007669"/>
    <property type="project" value="InterPro"/>
</dbReference>
<feature type="transmembrane region" description="Helical" evidence="7">
    <location>
        <begin position="195"/>
        <end position="216"/>
    </location>
</feature>
<proteinExistence type="inferred from homology"/>
<keyword evidence="6 7" id="KW-0472">Membrane</keyword>
<dbReference type="Pfam" id="PF07690">
    <property type="entry name" value="MFS_1"/>
    <property type="match status" value="1"/>
</dbReference>
<dbReference type="PROSITE" id="PS50850">
    <property type="entry name" value="MFS"/>
    <property type="match status" value="1"/>
</dbReference>
<dbReference type="AlphaFoldDB" id="A0AAE6P3T6"/>
<dbReference type="PANTHER" id="PTHR23514:SF3">
    <property type="entry name" value="BYPASS OF STOP CODON PROTEIN 6"/>
    <property type="match status" value="1"/>
</dbReference>
<dbReference type="KEGG" id="lfv:LF543_01670"/>
<keyword evidence="8" id="KW-0732">Signal</keyword>
<feature type="transmembrane region" description="Helical" evidence="7">
    <location>
        <begin position="155"/>
        <end position="174"/>
    </location>
</feature>
<dbReference type="InterPro" id="IPR011701">
    <property type="entry name" value="MFS"/>
</dbReference>
<evidence type="ECO:0000259" key="9">
    <source>
        <dbReference type="PROSITE" id="PS50850"/>
    </source>
</evidence>
<feature type="transmembrane region" description="Helical" evidence="7">
    <location>
        <begin position="263"/>
        <end position="279"/>
    </location>
</feature>